<dbReference type="EMBL" id="MCFD01000010">
    <property type="protein sequence ID" value="ORX68312.1"/>
    <property type="molecule type" value="Genomic_DNA"/>
</dbReference>
<dbReference type="AlphaFoldDB" id="A0A1Y1W4K1"/>
<feature type="region of interest" description="Disordered" evidence="1">
    <location>
        <begin position="176"/>
        <end position="216"/>
    </location>
</feature>
<feature type="compositionally biased region" description="Basic and acidic residues" evidence="1">
    <location>
        <begin position="16"/>
        <end position="34"/>
    </location>
</feature>
<feature type="region of interest" description="Disordered" evidence="1">
    <location>
        <begin position="273"/>
        <end position="314"/>
    </location>
</feature>
<feature type="region of interest" description="Disordered" evidence="1">
    <location>
        <begin position="334"/>
        <end position="358"/>
    </location>
</feature>
<dbReference type="RefSeq" id="XP_040742126.1">
    <property type="nucleotide sequence ID" value="XM_040890489.1"/>
</dbReference>
<gene>
    <name evidence="2" type="ORF">DL89DRAFT_294209</name>
</gene>
<feature type="compositionally biased region" description="Low complexity" evidence="1">
    <location>
        <begin position="196"/>
        <end position="205"/>
    </location>
</feature>
<reference evidence="2 3" key="1">
    <citation type="submission" date="2016-07" db="EMBL/GenBank/DDBJ databases">
        <title>Pervasive Adenine N6-methylation of Active Genes in Fungi.</title>
        <authorList>
            <consortium name="DOE Joint Genome Institute"/>
            <person name="Mondo S.J."/>
            <person name="Dannebaum R.O."/>
            <person name="Kuo R.C."/>
            <person name="Labutti K."/>
            <person name="Haridas S."/>
            <person name="Kuo A."/>
            <person name="Salamov A."/>
            <person name="Ahrendt S.R."/>
            <person name="Lipzen A."/>
            <person name="Sullivan W."/>
            <person name="Andreopoulos W.B."/>
            <person name="Clum A."/>
            <person name="Lindquist E."/>
            <person name="Daum C."/>
            <person name="Ramamoorthy G.K."/>
            <person name="Gryganskyi A."/>
            <person name="Culley D."/>
            <person name="Magnuson J.K."/>
            <person name="James T.Y."/>
            <person name="O'Malley M.A."/>
            <person name="Stajich J.E."/>
            <person name="Spatafora J.W."/>
            <person name="Visel A."/>
            <person name="Grigoriev I.V."/>
        </authorList>
    </citation>
    <scope>NUCLEOTIDE SEQUENCE [LARGE SCALE GENOMIC DNA]</scope>
    <source>
        <strain evidence="2 3">ATCC 12442</strain>
    </source>
</reference>
<comment type="caution">
    <text evidence="2">The sequence shown here is derived from an EMBL/GenBank/DDBJ whole genome shotgun (WGS) entry which is preliminary data.</text>
</comment>
<protein>
    <submittedName>
        <fullName evidence="2">Uncharacterized protein</fullName>
    </submittedName>
</protein>
<accession>A0A1Y1W4K1</accession>
<evidence type="ECO:0000313" key="3">
    <source>
        <dbReference type="Proteomes" id="UP000193922"/>
    </source>
</evidence>
<feature type="compositionally biased region" description="Polar residues" evidence="1">
    <location>
        <begin position="1"/>
        <end position="13"/>
    </location>
</feature>
<dbReference type="Gene3D" id="2.30.30.490">
    <property type="match status" value="1"/>
</dbReference>
<dbReference type="GeneID" id="63807137"/>
<keyword evidence="3" id="KW-1185">Reference proteome</keyword>
<sequence length="421" mass="46044">MSLQSNGSATIATNGDLKRAHSEEQDDHEPKDSSIEELASIECSGQMYYIGDHIHGIQKHTVTGVVTLHIVLFSYPHEIVHPPSVQFFQNTVLKSTREVQVPVAQVVRPCFVVPSSDAVRGHPGSTTSGQHGPLYGAFIMKVKNRNRQYWPHAMTEERKQALSDIIEWAGGPRELEKLGSGLEDSGVSPRTRRSTRQTSAASTPTTQPPSTPLMSYPMATRPLANTQAFYQQMMQMRPNAMFVPGYHAHHRARRGRPPKNKQLILQREREAAAAAAAAAAGHPPVQPSPRVSARRQSAYGNAGRPPPSGLGSPQTIMMGHRSSIGHVSQAPAVVSMPGQRPQLPTAPSRPQPQPQKTAPLAHIDPSTIPQLPPDLVSLFPTSDGMIRWFATAPVCRVKAQPTVHSEQYLQWKNSNNSYCKA</sequence>
<dbReference type="OrthoDB" id="1742084at2759"/>
<dbReference type="Proteomes" id="UP000193922">
    <property type="component" value="Unassembled WGS sequence"/>
</dbReference>
<feature type="region of interest" description="Disordered" evidence="1">
    <location>
        <begin position="1"/>
        <end position="34"/>
    </location>
</feature>
<dbReference type="InterPro" id="IPR043151">
    <property type="entry name" value="BAH_sf"/>
</dbReference>
<name>A0A1Y1W4K1_9FUNG</name>
<evidence type="ECO:0000313" key="2">
    <source>
        <dbReference type="EMBL" id="ORX68312.1"/>
    </source>
</evidence>
<proteinExistence type="predicted"/>
<organism evidence="2 3">
    <name type="scientific">Linderina pennispora</name>
    <dbReference type="NCBI Taxonomy" id="61395"/>
    <lineage>
        <taxon>Eukaryota</taxon>
        <taxon>Fungi</taxon>
        <taxon>Fungi incertae sedis</taxon>
        <taxon>Zoopagomycota</taxon>
        <taxon>Kickxellomycotina</taxon>
        <taxon>Kickxellomycetes</taxon>
        <taxon>Kickxellales</taxon>
        <taxon>Kickxellaceae</taxon>
        <taxon>Linderina</taxon>
    </lineage>
</organism>
<evidence type="ECO:0000256" key="1">
    <source>
        <dbReference type="SAM" id="MobiDB-lite"/>
    </source>
</evidence>